<name>A0A4V2Z799_9ACTN</name>
<dbReference type="EMBL" id="SMLD01000138">
    <property type="protein sequence ID" value="TDE35736.1"/>
    <property type="molecule type" value="Genomic_DNA"/>
</dbReference>
<sequence length="62" mass="6164">MSLGSTPAARARPRRDGGPGQGAGEASAGAAGERIEISVRPAMPGAGGRTGSYQQDDGVLPW</sequence>
<keyword evidence="3" id="KW-1185">Reference proteome</keyword>
<feature type="region of interest" description="Disordered" evidence="1">
    <location>
        <begin position="1"/>
        <end position="62"/>
    </location>
</feature>
<dbReference type="RefSeq" id="WP_132637651.1">
    <property type="nucleotide sequence ID" value="NZ_SMLD01000138.1"/>
</dbReference>
<gene>
    <name evidence="2" type="ORF">E1295_35845</name>
</gene>
<reference evidence="2 3" key="1">
    <citation type="submission" date="2019-03" db="EMBL/GenBank/DDBJ databases">
        <title>Draft genome sequences of novel Actinobacteria.</title>
        <authorList>
            <person name="Sahin N."/>
            <person name="Ay H."/>
            <person name="Saygin H."/>
        </authorList>
    </citation>
    <scope>NUCLEOTIDE SEQUENCE [LARGE SCALE GENOMIC DNA]</scope>
    <source>
        <strain evidence="2 3">6K102</strain>
    </source>
</reference>
<protein>
    <submittedName>
        <fullName evidence="2">Uncharacterized protein</fullName>
    </submittedName>
</protein>
<comment type="caution">
    <text evidence="2">The sequence shown here is derived from an EMBL/GenBank/DDBJ whole genome shotgun (WGS) entry which is preliminary data.</text>
</comment>
<organism evidence="2 3">
    <name type="scientific">Nonomuraea mesophila</name>
    <dbReference type="NCBI Taxonomy" id="2530382"/>
    <lineage>
        <taxon>Bacteria</taxon>
        <taxon>Bacillati</taxon>
        <taxon>Actinomycetota</taxon>
        <taxon>Actinomycetes</taxon>
        <taxon>Streptosporangiales</taxon>
        <taxon>Streptosporangiaceae</taxon>
        <taxon>Nonomuraea</taxon>
    </lineage>
</organism>
<evidence type="ECO:0000313" key="2">
    <source>
        <dbReference type="EMBL" id="TDE35736.1"/>
    </source>
</evidence>
<evidence type="ECO:0000313" key="3">
    <source>
        <dbReference type="Proteomes" id="UP000295136"/>
    </source>
</evidence>
<dbReference type="AlphaFoldDB" id="A0A4V2Z799"/>
<dbReference type="Proteomes" id="UP000295136">
    <property type="component" value="Unassembled WGS sequence"/>
</dbReference>
<feature type="compositionally biased region" description="Low complexity" evidence="1">
    <location>
        <begin position="1"/>
        <end position="10"/>
    </location>
</feature>
<evidence type="ECO:0000256" key="1">
    <source>
        <dbReference type="SAM" id="MobiDB-lite"/>
    </source>
</evidence>
<accession>A0A4V2Z799</accession>
<proteinExistence type="predicted"/>